<proteinExistence type="predicted"/>
<gene>
    <name evidence="2" type="primary">Dper\GL20674</name>
    <name evidence="2" type="ORF">Dper_GL20674</name>
</gene>
<keyword evidence="3" id="KW-1185">Reference proteome</keyword>
<name>B4IS56_DROPE</name>
<organism evidence="3">
    <name type="scientific">Drosophila persimilis</name>
    <name type="common">Fruit fly</name>
    <dbReference type="NCBI Taxonomy" id="7234"/>
    <lineage>
        <taxon>Eukaryota</taxon>
        <taxon>Metazoa</taxon>
        <taxon>Ecdysozoa</taxon>
        <taxon>Arthropoda</taxon>
        <taxon>Hexapoda</taxon>
        <taxon>Insecta</taxon>
        <taxon>Pterygota</taxon>
        <taxon>Neoptera</taxon>
        <taxon>Endopterygota</taxon>
        <taxon>Diptera</taxon>
        <taxon>Brachycera</taxon>
        <taxon>Muscomorpha</taxon>
        <taxon>Ephydroidea</taxon>
        <taxon>Drosophilidae</taxon>
        <taxon>Drosophila</taxon>
        <taxon>Sophophora</taxon>
    </lineage>
</organism>
<evidence type="ECO:0000313" key="2">
    <source>
        <dbReference type="EMBL" id="EDW25201.1"/>
    </source>
</evidence>
<accession>B4IS56</accession>
<protein>
    <submittedName>
        <fullName evidence="2">GL20674</fullName>
    </submittedName>
</protein>
<evidence type="ECO:0000256" key="1">
    <source>
        <dbReference type="SAM" id="MobiDB-lite"/>
    </source>
</evidence>
<dbReference type="HOGENOM" id="CLU_1457911_0_0_1"/>
<sequence>RIVDLRKAKSDEAQRQRVQADAMIQPPTQIESHESIESNENTIDSTSMPEEEVKPSGGVYVETQTSFSLQQPLAPIQVATSTVEAQTSFKEQPLAVETAEVAQQTQKERTPTENIMVTQTIQDGQATIQIDTTLNKDIPDSPEDVQIEARYHQRPRGDVERATELILKNVPQAFETTFVEPDETTT</sequence>
<dbReference type="AlphaFoldDB" id="B4IS56"/>
<evidence type="ECO:0000313" key="3">
    <source>
        <dbReference type="Proteomes" id="UP000008744"/>
    </source>
</evidence>
<dbReference type="STRING" id="7234.B4IS56"/>
<feature type="compositionally biased region" description="Basic and acidic residues" evidence="1">
    <location>
        <begin position="1"/>
        <end position="15"/>
    </location>
</feature>
<feature type="non-terminal residue" evidence="2">
    <location>
        <position position="1"/>
    </location>
</feature>
<feature type="region of interest" description="Disordered" evidence="1">
    <location>
        <begin position="1"/>
        <end position="57"/>
    </location>
</feature>
<reference evidence="2 3" key="1">
    <citation type="journal article" date="2007" name="Nature">
        <title>Evolution of genes and genomes on the Drosophila phylogeny.</title>
        <authorList>
            <consortium name="Drosophila 12 Genomes Consortium"/>
            <person name="Clark A.G."/>
            <person name="Eisen M.B."/>
            <person name="Smith D.R."/>
            <person name="Bergman C.M."/>
            <person name="Oliver B."/>
            <person name="Markow T.A."/>
            <person name="Kaufman T.C."/>
            <person name="Kellis M."/>
            <person name="Gelbart W."/>
            <person name="Iyer V.N."/>
            <person name="Pollard D.A."/>
            <person name="Sackton T.B."/>
            <person name="Larracuente A.M."/>
            <person name="Singh N.D."/>
            <person name="Abad J.P."/>
            <person name="Abt D.N."/>
            <person name="Adryan B."/>
            <person name="Aguade M."/>
            <person name="Akashi H."/>
            <person name="Anderson W.W."/>
            <person name="Aquadro C.F."/>
            <person name="Ardell D.H."/>
            <person name="Arguello R."/>
            <person name="Artieri C.G."/>
            <person name="Barbash D.A."/>
            <person name="Barker D."/>
            <person name="Barsanti P."/>
            <person name="Batterham P."/>
            <person name="Batzoglou S."/>
            <person name="Begun D."/>
            <person name="Bhutkar A."/>
            <person name="Blanco E."/>
            <person name="Bosak S.A."/>
            <person name="Bradley R.K."/>
            <person name="Brand A.D."/>
            <person name="Brent M.R."/>
            <person name="Brooks A.N."/>
            <person name="Brown R.H."/>
            <person name="Butlin R.K."/>
            <person name="Caggese C."/>
            <person name="Calvi B.R."/>
            <person name="Bernardo de Carvalho A."/>
            <person name="Caspi A."/>
            <person name="Castrezana S."/>
            <person name="Celniker S.E."/>
            <person name="Chang J.L."/>
            <person name="Chapple C."/>
            <person name="Chatterji S."/>
            <person name="Chinwalla A."/>
            <person name="Civetta A."/>
            <person name="Clifton S.W."/>
            <person name="Comeron J.M."/>
            <person name="Costello J.C."/>
            <person name="Coyne J.A."/>
            <person name="Daub J."/>
            <person name="David R.G."/>
            <person name="Delcher A.L."/>
            <person name="Delehaunty K."/>
            <person name="Do C.B."/>
            <person name="Ebling H."/>
            <person name="Edwards K."/>
            <person name="Eickbush T."/>
            <person name="Evans J.D."/>
            <person name="Filipski A."/>
            <person name="Findeiss S."/>
            <person name="Freyhult E."/>
            <person name="Fulton L."/>
            <person name="Fulton R."/>
            <person name="Garcia A.C."/>
            <person name="Gardiner A."/>
            <person name="Garfield D.A."/>
            <person name="Garvin B.E."/>
            <person name="Gibson G."/>
            <person name="Gilbert D."/>
            <person name="Gnerre S."/>
            <person name="Godfrey J."/>
            <person name="Good R."/>
            <person name="Gotea V."/>
            <person name="Gravely B."/>
            <person name="Greenberg A.J."/>
            <person name="Griffiths-Jones S."/>
            <person name="Gross S."/>
            <person name="Guigo R."/>
            <person name="Gustafson E.A."/>
            <person name="Haerty W."/>
            <person name="Hahn M.W."/>
            <person name="Halligan D.L."/>
            <person name="Halpern A.L."/>
            <person name="Halter G.M."/>
            <person name="Han M.V."/>
            <person name="Heger A."/>
            <person name="Hillier L."/>
            <person name="Hinrichs A.S."/>
            <person name="Holmes I."/>
            <person name="Hoskins R.A."/>
            <person name="Hubisz M.J."/>
            <person name="Hultmark D."/>
            <person name="Huntley M.A."/>
            <person name="Jaffe D.B."/>
            <person name="Jagadeeshan S."/>
            <person name="Jeck W.R."/>
            <person name="Johnson J."/>
            <person name="Jones C.D."/>
            <person name="Jordan W.C."/>
            <person name="Karpen G.H."/>
            <person name="Kataoka E."/>
            <person name="Keightley P.D."/>
            <person name="Kheradpour P."/>
            <person name="Kirkness E.F."/>
            <person name="Koerich L.B."/>
            <person name="Kristiansen K."/>
            <person name="Kudrna D."/>
            <person name="Kulathinal R.J."/>
            <person name="Kumar S."/>
            <person name="Kwok R."/>
            <person name="Lander E."/>
            <person name="Langley C.H."/>
            <person name="Lapoint R."/>
            <person name="Lazzaro B.P."/>
            <person name="Lee S.J."/>
            <person name="Levesque L."/>
            <person name="Li R."/>
            <person name="Lin C.F."/>
            <person name="Lin M.F."/>
            <person name="Lindblad-Toh K."/>
            <person name="Llopart A."/>
            <person name="Long M."/>
            <person name="Low L."/>
            <person name="Lozovsky E."/>
            <person name="Lu J."/>
            <person name="Luo M."/>
            <person name="Machado C.A."/>
            <person name="Makalowski W."/>
            <person name="Marzo M."/>
            <person name="Matsuda M."/>
            <person name="Matzkin L."/>
            <person name="McAllister B."/>
            <person name="McBride C.S."/>
            <person name="McKernan B."/>
            <person name="McKernan K."/>
            <person name="Mendez-Lago M."/>
            <person name="Minx P."/>
            <person name="Mollenhauer M.U."/>
            <person name="Montooth K."/>
            <person name="Mount S.M."/>
            <person name="Mu X."/>
            <person name="Myers E."/>
            <person name="Negre B."/>
            <person name="Newfeld S."/>
            <person name="Nielsen R."/>
            <person name="Noor M.A."/>
            <person name="O'Grady P."/>
            <person name="Pachter L."/>
            <person name="Papaceit M."/>
            <person name="Parisi M.J."/>
            <person name="Parisi M."/>
            <person name="Parts L."/>
            <person name="Pedersen J.S."/>
            <person name="Pesole G."/>
            <person name="Phillippy A.M."/>
            <person name="Ponting C.P."/>
            <person name="Pop M."/>
            <person name="Porcelli D."/>
            <person name="Powell J.R."/>
            <person name="Prohaska S."/>
            <person name="Pruitt K."/>
            <person name="Puig M."/>
            <person name="Quesneville H."/>
            <person name="Ram K.R."/>
            <person name="Rand D."/>
            <person name="Rasmussen M.D."/>
            <person name="Reed L.K."/>
            <person name="Reenan R."/>
            <person name="Reily A."/>
            <person name="Remington K.A."/>
            <person name="Rieger T.T."/>
            <person name="Ritchie M.G."/>
            <person name="Robin C."/>
            <person name="Rogers Y.H."/>
            <person name="Rohde C."/>
            <person name="Rozas J."/>
            <person name="Rubenfield M.J."/>
            <person name="Ruiz A."/>
            <person name="Russo S."/>
            <person name="Salzberg S.L."/>
            <person name="Sanchez-Gracia A."/>
            <person name="Saranga D.J."/>
            <person name="Sato H."/>
            <person name="Schaeffer S.W."/>
            <person name="Schatz M.C."/>
            <person name="Schlenke T."/>
            <person name="Schwartz R."/>
            <person name="Segarra C."/>
            <person name="Singh R.S."/>
            <person name="Sirot L."/>
            <person name="Sirota M."/>
            <person name="Sisneros N.B."/>
            <person name="Smith C.D."/>
            <person name="Smith T.F."/>
            <person name="Spieth J."/>
            <person name="Stage D.E."/>
            <person name="Stark A."/>
            <person name="Stephan W."/>
            <person name="Strausberg R.L."/>
            <person name="Strempel S."/>
            <person name="Sturgill D."/>
            <person name="Sutton G."/>
            <person name="Sutton G.G."/>
            <person name="Tao W."/>
            <person name="Teichmann S."/>
            <person name="Tobari Y.N."/>
            <person name="Tomimura Y."/>
            <person name="Tsolas J.M."/>
            <person name="Valente V.L."/>
            <person name="Venter E."/>
            <person name="Venter J.C."/>
            <person name="Vicario S."/>
            <person name="Vieira F.G."/>
            <person name="Vilella A.J."/>
            <person name="Villasante A."/>
            <person name="Walenz B."/>
            <person name="Wang J."/>
            <person name="Wasserman M."/>
            <person name="Watts T."/>
            <person name="Wilson D."/>
            <person name="Wilson R.K."/>
            <person name="Wing R.A."/>
            <person name="Wolfner M.F."/>
            <person name="Wong A."/>
            <person name="Wong G.K."/>
            <person name="Wu C.I."/>
            <person name="Wu G."/>
            <person name="Yamamoto D."/>
            <person name="Yang H.P."/>
            <person name="Yang S.P."/>
            <person name="Yorke J.A."/>
            <person name="Yoshida K."/>
            <person name="Zdobnov E."/>
            <person name="Zhang P."/>
            <person name="Zhang Y."/>
            <person name="Zimin A.V."/>
            <person name="Baldwin J."/>
            <person name="Abdouelleil A."/>
            <person name="Abdulkadir J."/>
            <person name="Abebe A."/>
            <person name="Abera B."/>
            <person name="Abreu J."/>
            <person name="Acer S.C."/>
            <person name="Aftuck L."/>
            <person name="Alexander A."/>
            <person name="An P."/>
            <person name="Anderson E."/>
            <person name="Anderson S."/>
            <person name="Arachi H."/>
            <person name="Azer M."/>
            <person name="Bachantsang P."/>
            <person name="Barry A."/>
            <person name="Bayul T."/>
            <person name="Berlin A."/>
            <person name="Bessette D."/>
            <person name="Bloom T."/>
            <person name="Blye J."/>
            <person name="Boguslavskiy L."/>
            <person name="Bonnet C."/>
            <person name="Boukhgalter B."/>
            <person name="Bourzgui I."/>
            <person name="Brown A."/>
            <person name="Cahill P."/>
            <person name="Channer S."/>
            <person name="Cheshatsang Y."/>
            <person name="Chuda L."/>
            <person name="Citroen M."/>
            <person name="Collymore A."/>
            <person name="Cooke P."/>
            <person name="Costello M."/>
            <person name="D'Aco K."/>
            <person name="Daza R."/>
            <person name="De Haan G."/>
            <person name="DeGray S."/>
            <person name="DeMaso C."/>
            <person name="Dhargay N."/>
            <person name="Dooley K."/>
            <person name="Dooley E."/>
            <person name="Doricent M."/>
            <person name="Dorje P."/>
            <person name="Dorjee K."/>
            <person name="Dupes A."/>
            <person name="Elong R."/>
            <person name="Falk J."/>
            <person name="Farina A."/>
            <person name="Faro S."/>
            <person name="Ferguson D."/>
            <person name="Fisher S."/>
            <person name="Foley C.D."/>
            <person name="Franke A."/>
            <person name="Friedrich D."/>
            <person name="Gadbois L."/>
            <person name="Gearin G."/>
            <person name="Gearin C.R."/>
            <person name="Giannoukos G."/>
            <person name="Goode T."/>
            <person name="Graham J."/>
            <person name="Grandbois E."/>
            <person name="Grewal S."/>
            <person name="Gyaltsen K."/>
            <person name="Hafez N."/>
            <person name="Hagos B."/>
            <person name="Hall J."/>
            <person name="Henson C."/>
            <person name="Hollinger A."/>
            <person name="Honan T."/>
            <person name="Huard M.D."/>
            <person name="Hughes L."/>
            <person name="Hurhula B."/>
            <person name="Husby M.E."/>
            <person name="Kamat A."/>
            <person name="Kanga B."/>
            <person name="Kashin S."/>
            <person name="Khazanovich D."/>
            <person name="Kisner P."/>
            <person name="Lance K."/>
            <person name="Lara M."/>
            <person name="Lee W."/>
            <person name="Lennon N."/>
            <person name="Letendre F."/>
            <person name="LeVine R."/>
            <person name="Lipovsky A."/>
            <person name="Liu X."/>
            <person name="Liu J."/>
            <person name="Liu S."/>
            <person name="Lokyitsang T."/>
            <person name="Lokyitsang Y."/>
            <person name="Lubonja R."/>
            <person name="Lui A."/>
            <person name="MacDonald P."/>
            <person name="Magnisalis V."/>
            <person name="Maru K."/>
            <person name="Matthews C."/>
            <person name="McCusker W."/>
            <person name="McDonough S."/>
            <person name="Mehta T."/>
            <person name="Meldrim J."/>
            <person name="Meneus L."/>
            <person name="Mihai O."/>
            <person name="Mihalev A."/>
            <person name="Mihova T."/>
            <person name="Mittelman R."/>
            <person name="Mlenga V."/>
            <person name="Montmayeur A."/>
            <person name="Mulrain L."/>
            <person name="Navidi A."/>
            <person name="Naylor J."/>
            <person name="Negash T."/>
            <person name="Nguyen T."/>
            <person name="Nguyen N."/>
            <person name="Nicol R."/>
            <person name="Norbu C."/>
            <person name="Norbu N."/>
            <person name="Novod N."/>
            <person name="O'Neill B."/>
            <person name="Osman S."/>
            <person name="Markiewicz E."/>
            <person name="Oyono O.L."/>
            <person name="Patti C."/>
            <person name="Phunkhang P."/>
            <person name="Pierre F."/>
            <person name="Priest M."/>
            <person name="Raghuraman S."/>
            <person name="Rege F."/>
            <person name="Reyes R."/>
            <person name="Rise C."/>
            <person name="Rogov P."/>
            <person name="Ross K."/>
            <person name="Ryan E."/>
            <person name="Settipalli S."/>
            <person name="Shea T."/>
            <person name="Sherpa N."/>
            <person name="Shi L."/>
            <person name="Shih D."/>
            <person name="Sparrow T."/>
            <person name="Spaulding J."/>
            <person name="Stalker J."/>
            <person name="Stange-Thomann N."/>
            <person name="Stavropoulos S."/>
            <person name="Stone C."/>
            <person name="Strader C."/>
            <person name="Tesfaye S."/>
            <person name="Thomson T."/>
            <person name="Thoulutsang Y."/>
            <person name="Thoulutsang D."/>
            <person name="Topham K."/>
            <person name="Topping I."/>
            <person name="Tsamla T."/>
            <person name="Vassiliev H."/>
            <person name="Vo A."/>
            <person name="Wangchuk T."/>
            <person name="Wangdi T."/>
            <person name="Weiand M."/>
            <person name="Wilkinson J."/>
            <person name="Wilson A."/>
            <person name="Yadav S."/>
            <person name="Young G."/>
            <person name="Yu Q."/>
            <person name="Zembek L."/>
            <person name="Zhong D."/>
            <person name="Zimmer A."/>
            <person name="Zwirko Z."/>
            <person name="Jaffe D.B."/>
            <person name="Alvarez P."/>
            <person name="Brockman W."/>
            <person name="Butler J."/>
            <person name="Chin C."/>
            <person name="Gnerre S."/>
            <person name="Grabherr M."/>
            <person name="Kleber M."/>
            <person name="Mauceli E."/>
            <person name="MacCallum I."/>
        </authorList>
    </citation>
    <scope>NUCLEOTIDE SEQUENCE [LARGE SCALE GENOMIC DNA]</scope>
    <source>
        <strain evidence="3">MSH-3 / Tucson 14011-0111.49</strain>
    </source>
</reference>
<dbReference type="OrthoDB" id="6538186at2759"/>
<dbReference type="Proteomes" id="UP000008744">
    <property type="component" value="Unassembled WGS sequence"/>
</dbReference>
<dbReference type="EMBL" id="CH698101">
    <property type="protein sequence ID" value="EDW25201.1"/>
    <property type="molecule type" value="Genomic_DNA"/>
</dbReference>